<keyword evidence="3" id="KW-0677">Repeat</keyword>
<dbReference type="EMBL" id="CAJNOL010002461">
    <property type="protein sequence ID" value="CAF1502571.1"/>
    <property type="molecule type" value="Genomic_DNA"/>
</dbReference>
<dbReference type="GO" id="GO:0008270">
    <property type="term" value="F:zinc ion binding"/>
    <property type="evidence" value="ECO:0007669"/>
    <property type="project" value="UniProtKB-KW"/>
</dbReference>
<keyword evidence="5" id="KW-0833">Ubl conjugation pathway</keyword>
<evidence type="ECO:0000256" key="3">
    <source>
        <dbReference type="ARBA" id="ARBA00022737"/>
    </source>
</evidence>
<dbReference type="PROSITE" id="PS50089">
    <property type="entry name" value="ZF_RING_2"/>
    <property type="match status" value="1"/>
</dbReference>
<evidence type="ECO:0000256" key="5">
    <source>
        <dbReference type="ARBA" id="ARBA00022786"/>
    </source>
</evidence>
<evidence type="ECO:0000259" key="8">
    <source>
        <dbReference type="PROSITE" id="PS50089"/>
    </source>
</evidence>
<organism evidence="11 12">
    <name type="scientific">Rotaria sordida</name>
    <dbReference type="NCBI Taxonomy" id="392033"/>
    <lineage>
        <taxon>Eukaryota</taxon>
        <taxon>Metazoa</taxon>
        <taxon>Spiralia</taxon>
        <taxon>Gnathifera</taxon>
        <taxon>Rotifera</taxon>
        <taxon>Eurotatoria</taxon>
        <taxon>Bdelloidea</taxon>
        <taxon>Philodinida</taxon>
        <taxon>Philodinidae</taxon>
        <taxon>Rotaria</taxon>
    </lineage>
</organism>
<dbReference type="Proteomes" id="UP000663854">
    <property type="component" value="Unassembled WGS sequence"/>
</dbReference>
<keyword evidence="2" id="KW-0479">Metal-binding</keyword>
<reference evidence="11" key="1">
    <citation type="submission" date="2021-02" db="EMBL/GenBank/DDBJ databases">
        <authorList>
            <person name="Nowell W R."/>
        </authorList>
    </citation>
    <scope>NUCLEOTIDE SEQUENCE</scope>
</reference>
<protein>
    <recommendedName>
        <fullName evidence="13">RING-type domain-containing protein</fullName>
    </recommendedName>
</protein>
<sequence>MTPQHILALTSNSILGLLWRVICKQRKDHRTDQLTTALSQLLNTMSMNPLLSTDATIIRAWIEKSYNSKEEIMVRFAEIKEHTPAIVLTLDKIIARSELLGITRSCNPDVLRKVMKLLNHLTVVANESNLPENYLPLNLNDSEIFELLPHLLAEGLKFSLRPAAIMAMLCVLSKNAILQERATRFLTEIKGKWIDFEFPENNSYEFSKICVKLPEFLTNDENLQIKKLHVLGGLKINADTHITLQQPFSPQVEEIHHDTKIQCKSCNILRSTTLFPDVGKSCCALCLPCYNLKNKPEPCGNDSSHLAECSICNCLYAVVQYEKLMSSKRKCHYCRNESRVAPYRRCTSCQNKYVHYDSTEPKPNPGEEYTFVCAECQHTTTSKTIVNVEIDISTLMNQNKEQLYKYLKIKVKDDINIFSTNLSLFKLKDRIELEPTEDMNVSSVPLINCRKPILNPKIVYDQIMGWIQSGESERVTCYICCSDVRRAQMDNSCGNKLCRAETCIECLTNWYQTVKPGSIVLVANLLCPFCKQAPRAKILKKYNEQACTILRADKKDDIDEHWYYGWCLECYKVKKAQQKICSADGEIPVLKDFVCDDCIDSRKIPVTFNVKYCPGLDKTTNEICGVATSKNGGCNHITCTACYSHWCWLCVKPYGNFIYEHLMQTHGNYGFEASDDEFYYY</sequence>
<evidence type="ECO:0008006" key="13">
    <source>
        <dbReference type="Google" id="ProtNLM"/>
    </source>
</evidence>
<evidence type="ECO:0000259" key="9">
    <source>
        <dbReference type="PROSITE" id="PS51873"/>
    </source>
</evidence>
<dbReference type="SUPFAM" id="SSF57850">
    <property type="entry name" value="RING/U-box"/>
    <property type="match status" value="1"/>
</dbReference>
<dbReference type="InterPro" id="IPR001841">
    <property type="entry name" value="Znf_RING"/>
</dbReference>
<dbReference type="Gene3D" id="1.20.120.1750">
    <property type="match status" value="1"/>
</dbReference>
<dbReference type="Proteomes" id="UP000663870">
    <property type="component" value="Unassembled WGS sequence"/>
</dbReference>
<feature type="domain" description="RING-type" evidence="9">
    <location>
        <begin position="473"/>
        <end position="677"/>
    </location>
</feature>
<dbReference type="GO" id="GO:0016740">
    <property type="term" value="F:transferase activity"/>
    <property type="evidence" value="ECO:0007669"/>
    <property type="project" value="UniProtKB-KW"/>
</dbReference>
<evidence type="ECO:0000313" key="12">
    <source>
        <dbReference type="Proteomes" id="UP000663870"/>
    </source>
</evidence>
<evidence type="ECO:0000256" key="2">
    <source>
        <dbReference type="ARBA" id="ARBA00022723"/>
    </source>
</evidence>
<evidence type="ECO:0000256" key="6">
    <source>
        <dbReference type="ARBA" id="ARBA00022833"/>
    </source>
</evidence>
<keyword evidence="12" id="KW-1185">Reference proteome</keyword>
<comment type="caution">
    <text evidence="11">The sequence shown here is derived from an EMBL/GenBank/DDBJ whole genome shotgun (WGS) entry which is preliminary data.</text>
</comment>
<dbReference type="EMBL" id="CAJNOH010001485">
    <property type="protein sequence ID" value="CAF1222544.1"/>
    <property type="molecule type" value="Genomic_DNA"/>
</dbReference>
<proteinExistence type="predicted"/>
<feature type="domain" description="RING-type" evidence="8">
    <location>
        <begin position="477"/>
        <end position="531"/>
    </location>
</feature>
<keyword evidence="1" id="KW-0808">Transferase</keyword>
<keyword evidence="4 7" id="KW-0863">Zinc-finger</keyword>
<evidence type="ECO:0000256" key="7">
    <source>
        <dbReference type="PROSITE-ProRule" id="PRU00175"/>
    </source>
</evidence>
<evidence type="ECO:0000256" key="4">
    <source>
        <dbReference type="ARBA" id="ARBA00022771"/>
    </source>
</evidence>
<evidence type="ECO:0000313" key="11">
    <source>
        <dbReference type="EMBL" id="CAF1502571.1"/>
    </source>
</evidence>
<dbReference type="AlphaFoldDB" id="A0A815TG83"/>
<gene>
    <name evidence="11" type="ORF">JXQ802_LOCUS40509</name>
    <name evidence="10" type="ORF">PYM288_LOCUS25949</name>
</gene>
<dbReference type="PROSITE" id="PS51873">
    <property type="entry name" value="TRIAD"/>
    <property type="match status" value="1"/>
</dbReference>
<dbReference type="InterPro" id="IPR044066">
    <property type="entry name" value="TRIAD_supradom"/>
</dbReference>
<dbReference type="Pfam" id="PF22191">
    <property type="entry name" value="IBR_1"/>
    <property type="match status" value="1"/>
</dbReference>
<keyword evidence="6" id="KW-0862">Zinc</keyword>
<name>A0A815TG83_9BILA</name>
<evidence type="ECO:0000256" key="1">
    <source>
        <dbReference type="ARBA" id="ARBA00022679"/>
    </source>
</evidence>
<accession>A0A815TG83</accession>
<dbReference type="CDD" id="cd20336">
    <property type="entry name" value="Rcat_RBR"/>
    <property type="match status" value="1"/>
</dbReference>
<evidence type="ECO:0000313" key="10">
    <source>
        <dbReference type="EMBL" id="CAF1222544.1"/>
    </source>
</evidence>